<protein>
    <submittedName>
        <fullName evidence="1">Uncharacterized protein</fullName>
    </submittedName>
</protein>
<organism evidence="1 2">
    <name type="scientific">Quisquiliibacterium transsilvanicum</name>
    <dbReference type="NCBI Taxonomy" id="1549638"/>
    <lineage>
        <taxon>Bacteria</taxon>
        <taxon>Pseudomonadati</taxon>
        <taxon>Pseudomonadota</taxon>
        <taxon>Betaproteobacteria</taxon>
        <taxon>Burkholderiales</taxon>
        <taxon>Burkholderiaceae</taxon>
        <taxon>Quisquiliibacterium</taxon>
    </lineage>
</organism>
<gene>
    <name evidence="1" type="ORF">HNQ70_001057</name>
</gene>
<dbReference type="EMBL" id="JACHGB010000002">
    <property type="protein sequence ID" value="MBB5271053.1"/>
    <property type="molecule type" value="Genomic_DNA"/>
</dbReference>
<evidence type="ECO:0000313" key="1">
    <source>
        <dbReference type="EMBL" id="MBB5271053.1"/>
    </source>
</evidence>
<dbReference type="Proteomes" id="UP000532440">
    <property type="component" value="Unassembled WGS sequence"/>
</dbReference>
<evidence type="ECO:0000313" key="2">
    <source>
        <dbReference type="Proteomes" id="UP000532440"/>
    </source>
</evidence>
<name>A0A7W8HFN4_9BURK</name>
<dbReference type="AlphaFoldDB" id="A0A7W8HFN4"/>
<keyword evidence="2" id="KW-1185">Reference proteome</keyword>
<sequence length="91" mass="9958">MPDVPDEVAALGVVQRNGFLGEDLLDQQLQLFPDPLGVQALEAPQVDAVEKGLVDALFQLEVGATRRAMRRAFDDLELALLLLLVRSQTFA</sequence>
<proteinExistence type="predicted"/>
<accession>A0A7W8HFN4</accession>
<reference evidence="1 2" key="1">
    <citation type="submission" date="2020-08" db="EMBL/GenBank/DDBJ databases">
        <title>Genomic Encyclopedia of Type Strains, Phase IV (KMG-IV): sequencing the most valuable type-strain genomes for metagenomic binning, comparative biology and taxonomic classification.</title>
        <authorList>
            <person name="Goeker M."/>
        </authorList>
    </citation>
    <scope>NUCLEOTIDE SEQUENCE [LARGE SCALE GENOMIC DNA]</scope>
    <source>
        <strain evidence="1 2">DSM 29781</strain>
    </source>
</reference>
<comment type="caution">
    <text evidence="1">The sequence shown here is derived from an EMBL/GenBank/DDBJ whole genome shotgun (WGS) entry which is preliminary data.</text>
</comment>